<dbReference type="Gene3D" id="3.30.1330.30">
    <property type="match status" value="1"/>
</dbReference>
<name>A0A1X6WMP0_9ENTE</name>
<organism evidence="2 3">
    <name type="scientific">Vagococcus fluvialis bH819</name>
    <dbReference type="NCBI Taxonomy" id="1255619"/>
    <lineage>
        <taxon>Bacteria</taxon>
        <taxon>Bacillati</taxon>
        <taxon>Bacillota</taxon>
        <taxon>Bacilli</taxon>
        <taxon>Lactobacillales</taxon>
        <taxon>Enterococcaceae</taxon>
        <taxon>Vagococcus</taxon>
    </lineage>
</organism>
<keyword evidence="3" id="KW-1185">Reference proteome</keyword>
<dbReference type="EMBL" id="FWFD01000008">
    <property type="protein sequence ID" value="SLM85611.1"/>
    <property type="molecule type" value="Genomic_DNA"/>
</dbReference>
<accession>A0A1X6WMP0</accession>
<dbReference type="Proteomes" id="UP000195918">
    <property type="component" value="Unassembled WGS sequence"/>
</dbReference>
<dbReference type="InterPro" id="IPR029064">
    <property type="entry name" value="Ribosomal_eL30-like_sf"/>
</dbReference>
<feature type="compositionally biased region" description="Basic and acidic residues" evidence="1">
    <location>
        <begin position="133"/>
        <end position="143"/>
    </location>
</feature>
<evidence type="ECO:0000313" key="2">
    <source>
        <dbReference type="EMBL" id="SLM85611.1"/>
    </source>
</evidence>
<dbReference type="AlphaFoldDB" id="A0A1X6WMP0"/>
<dbReference type="InterPro" id="IPR012543">
    <property type="entry name" value="DUF1694"/>
</dbReference>
<gene>
    <name evidence="2" type="ORF">FM121_05885</name>
</gene>
<evidence type="ECO:0000256" key="1">
    <source>
        <dbReference type="SAM" id="MobiDB-lite"/>
    </source>
</evidence>
<dbReference type="Pfam" id="PF07997">
    <property type="entry name" value="DUF1694"/>
    <property type="match status" value="1"/>
</dbReference>
<dbReference type="SUPFAM" id="SSF160515">
    <property type="entry name" value="YueI-like"/>
    <property type="match status" value="1"/>
</dbReference>
<feature type="region of interest" description="Disordered" evidence="1">
    <location>
        <begin position="126"/>
        <end position="152"/>
    </location>
</feature>
<proteinExistence type="predicted"/>
<protein>
    <submittedName>
        <fullName evidence="2">DUF1694 domain-containing protein</fullName>
    </submittedName>
</protein>
<dbReference type="RefSeq" id="WP_086951242.1">
    <property type="nucleotide sequence ID" value="NZ_FWFD01000008.1"/>
</dbReference>
<sequence length="152" mass="17525">MAGKDVQDYLDNALYGTPQIKPDEQKKYLGTFRERVVFVLTTEEARKSIFDSFSLQQFTDFPNGTLLIDANCDITSQNRLMNLAKRKNIDFKFVDRDETTLVDDEIAIVYALDTPINREDISAKNNTSYNKKTNKEPKTETKKTGFFSNLFK</sequence>
<dbReference type="PIRSF" id="PIRSF034303">
    <property type="entry name" value="DUF1694"/>
    <property type="match status" value="1"/>
</dbReference>
<evidence type="ECO:0000313" key="3">
    <source>
        <dbReference type="Proteomes" id="UP000195918"/>
    </source>
</evidence>
<dbReference type="OrthoDB" id="95278at2"/>
<reference evidence="3" key="1">
    <citation type="submission" date="2017-02" db="EMBL/GenBank/DDBJ databases">
        <authorList>
            <person name="Dridi B."/>
        </authorList>
    </citation>
    <scope>NUCLEOTIDE SEQUENCE [LARGE SCALE GENOMIC DNA]</scope>
    <source>
        <strain evidence="3">bH819</strain>
    </source>
</reference>